<evidence type="ECO:0000256" key="3">
    <source>
        <dbReference type="ARBA" id="ARBA00022679"/>
    </source>
</evidence>
<dbReference type="GO" id="GO:0003677">
    <property type="term" value="F:DNA binding"/>
    <property type="evidence" value="ECO:0007669"/>
    <property type="project" value="UniProtKB-KW"/>
</dbReference>
<evidence type="ECO:0000256" key="5">
    <source>
        <dbReference type="ARBA" id="ARBA00022705"/>
    </source>
</evidence>
<dbReference type="CDD" id="cd03364">
    <property type="entry name" value="TOPRIM_DnaG_primases"/>
    <property type="match status" value="1"/>
</dbReference>
<dbReference type="Gene3D" id="3.90.580.10">
    <property type="entry name" value="Zinc finger, CHC2-type domain"/>
    <property type="match status" value="1"/>
</dbReference>
<evidence type="ECO:0000256" key="1">
    <source>
        <dbReference type="ARBA" id="ARBA00022478"/>
    </source>
</evidence>
<dbReference type="AlphaFoldDB" id="A0A1I3M0B6"/>
<accession>A0A1I3M0B6</accession>
<dbReference type="SMART" id="SM00493">
    <property type="entry name" value="TOPRIM"/>
    <property type="match status" value="1"/>
</dbReference>
<dbReference type="PANTHER" id="PTHR30313">
    <property type="entry name" value="DNA PRIMASE"/>
    <property type="match status" value="1"/>
</dbReference>
<evidence type="ECO:0000256" key="7">
    <source>
        <dbReference type="ARBA" id="ARBA00022771"/>
    </source>
</evidence>
<keyword evidence="7 12" id="KW-0863">Zinc-finger</keyword>
<keyword evidence="3 12" id="KW-0808">Transferase</keyword>
<dbReference type="InterPro" id="IPR036977">
    <property type="entry name" value="DNA_primase_Znf_CHC2"/>
</dbReference>
<dbReference type="GO" id="GO:0003899">
    <property type="term" value="F:DNA-directed RNA polymerase activity"/>
    <property type="evidence" value="ECO:0007669"/>
    <property type="project" value="UniProtKB-UniRule"/>
</dbReference>
<evidence type="ECO:0000256" key="11">
    <source>
        <dbReference type="ARBA" id="ARBA00023163"/>
    </source>
</evidence>
<dbReference type="Gene3D" id="3.90.980.10">
    <property type="entry name" value="DNA primase, catalytic core, N-terminal domain"/>
    <property type="match status" value="1"/>
</dbReference>
<sequence length="631" mass="70458">MSSPTHQEFRELVRSHTDLVSLIGESISLQPRHGGRHYVGLCPFHPDNNPSLNVYPDRQTFRCWSCQTGGDCFTFLMEREKVTFPESLELLARRANLAIPQNLTRSTPEQDTTKSKLLEVLHWAEAEFHKFLLTQPAAAPARAYLTDRGFTEQIIGDYKLGFHPDDWTWLLKRAEGKFPAKLLVEARLAGEKEGRHYDAPFAVNRVLFPIHNERGQVVSFGGRILPGSKEPAKYINGAESTVFHKSQLLYAIDKARDAIGQSKQAIVVEGYTDCLICHQHGILNVVATLGTALTDSHVTALKRFAQQVVLVFDGDDAGQNAAKKAVERFLAQDVELRILTLPEKLDPAEFLAAYNADGFRALVEQAPEAWEFQFRMTRLLHGGDSIAGRQRILEDMLHLLAQVPNISGSLREGLLIANLAQRLQLSEATVREQLKLVREKKKDRPRPSEPQAAIKDLSREAGRIYRGRLGSEERVECDLLEQVLTAPENIGFVSAAVGEHPVKNPVFREILDACCWEAEENGELTLAGLLGRVENPELKSLIVWIDEQAVAKGLAEKVRESGYDDDGCPAFLKRALDELNWHRATQSHATVASQLSQQADGAGRLDEATEDALLRQAAEFHLKRATRKTTV</sequence>
<dbReference type="GO" id="GO:0000428">
    <property type="term" value="C:DNA-directed RNA polymerase complex"/>
    <property type="evidence" value="ECO:0007669"/>
    <property type="project" value="UniProtKB-KW"/>
</dbReference>
<keyword evidence="2 12" id="KW-0639">Primosome</keyword>
<feature type="zinc finger region" description="CHC2-type" evidence="12 14">
    <location>
        <begin position="42"/>
        <end position="66"/>
    </location>
</feature>
<dbReference type="EC" id="2.7.7.101" evidence="12"/>
<evidence type="ECO:0000313" key="17">
    <source>
        <dbReference type="Proteomes" id="UP000199518"/>
    </source>
</evidence>
<comment type="catalytic activity">
    <reaction evidence="12">
        <text>ssDNA + n NTP = ssDNA/pppN(pN)n-1 hybrid + (n-1) diphosphate.</text>
        <dbReference type="EC" id="2.7.7.101"/>
    </reaction>
</comment>
<dbReference type="HAMAP" id="MF_00974">
    <property type="entry name" value="DNA_primase_DnaG"/>
    <property type="match status" value="1"/>
</dbReference>
<name>A0A1I3M0B6_9PLAN</name>
<dbReference type="SUPFAM" id="SSF56731">
    <property type="entry name" value="DNA primase core"/>
    <property type="match status" value="1"/>
</dbReference>
<keyword evidence="5 12" id="KW-0235">DNA replication</keyword>
<keyword evidence="9" id="KW-0460">Magnesium</keyword>
<evidence type="ECO:0000313" key="16">
    <source>
        <dbReference type="EMBL" id="SFI90367.1"/>
    </source>
</evidence>
<dbReference type="PANTHER" id="PTHR30313:SF2">
    <property type="entry name" value="DNA PRIMASE"/>
    <property type="match status" value="1"/>
</dbReference>
<dbReference type="InterPro" id="IPR006171">
    <property type="entry name" value="TOPRIM_dom"/>
</dbReference>
<keyword evidence="4 12" id="KW-0548">Nucleotidyltransferase</keyword>
<dbReference type="InterPro" id="IPR019475">
    <property type="entry name" value="DNA_primase_DnaB-bd"/>
</dbReference>
<dbReference type="Gene3D" id="3.40.1360.10">
    <property type="match status" value="1"/>
</dbReference>
<keyword evidence="1 12" id="KW-0240">DNA-directed RNA polymerase</keyword>
<dbReference type="SUPFAM" id="SSF57783">
    <property type="entry name" value="Zinc beta-ribbon"/>
    <property type="match status" value="1"/>
</dbReference>
<evidence type="ECO:0000256" key="13">
    <source>
        <dbReference type="PIRNR" id="PIRNR002811"/>
    </source>
</evidence>
<dbReference type="InterPro" id="IPR002694">
    <property type="entry name" value="Znf_CHC2"/>
</dbReference>
<feature type="domain" description="Toprim" evidence="15">
    <location>
        <begin position="263"/>
        <end position="344"/>
    </location>
</feature>
<dbReference type="Pfam" id="PF10410">
    <property type="entry name" value="DnaB_bind"/>
    <property type="match status" value="1"/>
</dbReference>
<dbReference type="Proteomes" id="UP000199518">
    <property type="component" value="Unassembled WGS sequence"/>
</dbReference>
<dbReference type="STRING" id="1576369.SAMN05421753_113120"/>
<keyword evidence="8 12" id="KW-0862">Zinc</keyword>
<keyword evidence="10 12" id="KW-0238">DNA-binding</keyword>
<evidence type="ECO:0000256" key="8">
    <source>
        <dbReference type="ARBA" id="ARBA00022833"/>
    </source>
</evidence>
<evidence type="ECO:0000259" key="15">
    <source>
        <dbReference type="PROSITE" id="PS50880"/>
    </source>
</evidence>
<dbReference type="EMBL" id="FOQD01000013">
    <property type="protein sequence ID" value="SFI90367.1"/>
    <property type="molecule type" value="Genomic_DNA"/>
</dbReference>
<dbReference type="InterPro" id="IPR013264">
    <property type="entry name" value="DNAG_N"/>
</dbReference>
<dbReference type="InterPro" id="IPR006295">
    <property type="entry name" value="DNA_primase_DnaG"/>
</dbReference>
<dbReference type="GO" id="GO:0006269">
    <property type="term" value="P:DNA replication, synthesis of primer"/>
    <property type="evidence" value="ECO:0007669"/>
    <property type="project" value="UniProtKB-UniRule"/>
</dbReference>
<dbReference type="NCBIfam" id="TIGR01391">
    <property type="entry name" value="dnaG"/>
    <property type="match status" value="1"/>
</dbReference>
<comment type="cofactor">
    <cofactor evidence="12 13 14">
        <name>Zn(2+)</name>
        <dbReference type="ChEBI" id="CHEBI:29105"/>
    </cofactor>
    <text evidence="12 13 14">Binds 1 zinc ion per monomer.</text>
</comment>
<evidence type="ECO:0000256" key="4">
    <source>
        <dbReference type="ARBA" id="ARBA00022695"/>
    </source>
</evidence>
<proteinExistence type="inferred from homology"/>
<keyword evidence="11 12" id="KW-0804">Transcription</keyword>
<dbReference type="GO" id="GO:0008270">
    <property type="term" value="F:zinc ion binding"/>
    <property type="evidence" value="ECO:0007669"/>
    <property type="project" value="UniProtKB-UniRule"/>
</dbReference>
<comment type="similarity">
    <text evidence="12 13">Belongs to the DnaG primase family.</text>
</comment>
<dbReference type="PIRSF" id="PIRSF002811">
    <property type="entry name" value="DnaG"/>
    <property type="match status" value="1"/>
</dbReference>
<dbReference type="SMART" id="SM00400">
    <property type="entry name" value="ZnF_CHCC"/>
    <property type="match status" value="1"/>
</dbReference>
<dbReference type="InterPro" id="IPR034151">
    <property type="entry name" value="TOPRIM_DnaG_bac"/>
</dbReference>
<evidence type="ECO:0000256" key="6">
    <source>
        <dbReference type="ARBA" id="ARBA00022723"/>
    </source>
</evidence>
<keyword evidence="17" id="KW-1185">Reference proteome</keyword>
<evidence type="ECO:0000256" key="14">
    <source>
        <dbReference type="PIRSR" id="PIRSR002811-1"/>
    </source>
</evidence>
<comment type="domain">
    <text evidence="12">Contains an N-terminal zinc-binding domain, a central core domain that contains the primase activity, and a C-terminal DnaB-binding domain.</text>
</comment>
<dbReference type="InterPro" id="IPR037068">
    <property type="entry name" value="DNA_primase_core_N_sf"/>
</dbReference>
<comment type="function">
    <text evidence="12 13">RNA polymerase that catalyzes the synthesis of short RNA molecules used as primers for DNA polymerase during DNA replication.</text>
</comment>
<dbReference type="InterPro" id="IPR030846">
    <property type="entry name" value="DnaG_bac"/>
</dbReference>
<protein>
    <recommendedName>
        <fullName evidence="12 13">DNA primase</fullName>
        <ecNumber evidence="12">2.7.7.101</ecNumber>
    </recommendedName>
</protein>
<dbReference type="Pfam" id="PF08275">
    <property type="entry name" value="DNAG_N"/>
    <property type="match status" value="1"/>
</dbReference>
<dbReference type="InterPro" id="IPR050219">
    <property type="entry name" value="DnaG_primase"/>
</dbReference>
<comment type="subunit">
    <text evidence="12">Monomer. Interacts with DnaB.</text>
</comment>
<evidence type="ECO:0000256" key="9">
    <source>
        <dbReference type="ARBA" id="ARBA00022842"/>
    </source>
</evidence>
<dbReference type="GO" id="GO:1990077">
    <property type="term" value="C:primosome complex"/>
    <property type="evidence" value="ECO:0007669"/>
    <property type="project" value="UniProtKB-KW"/>
</dbReference>
<reference evidence="17" key="1">
    <citation type="submission" date="2016-10" db="EMBL/GenBank/DDBJ databases">
        <authorList>
            <person name="Varghese N."/>
            <person name="Submissions S."/>
        </authorList>
    </citation>
    <scope>NUCLEOTIDE SEQUENCE [LARGE SCALE GENOMIC DNA]</scope>
    <source>
        <strain evidence="17">DSM 26348</strain>
    </source>
</reference>
<dbReference type="RefSeq" id="WP_175517623.1">
    <property type="nucleotide sequence ID" value="NZ_FOQD01000013.1"/>
</dbReference>
<evidence type="ECO:0000256" key="2">
    <source>
        <dbReference type="ARBA" id="ARBA00022515"/>
    </source>
</evidence>
<dbReference type="GO" id="GO:0005737">
    <property type="term" value="C:cytoplasm"/>
    <property type="evidence" value="ECO:0007669"/>
    <property type="project" value="TreeGrafter"/>
</dbReference>
<dbReference type="Pfam" id="PF01807">
    <property type="entry name" value="Zn_ribbon_DnaG"/>
    <property type="match status" value="1"/>
</dbReference>
<keyword evidence="6 12" id="KW-0479">Metal-binding</keyword>
<evidence type="ECO:0000256" key="12">
    <source>
        <dbReference type="HAMAP-Rule" id="MF_00974"/>
    </source>
</evidence>
<dbReference type="PROSITE" id="PS50880">
    <property type="entry name" value="TOPRIM"/>
    <property type="match status" value="1"/>
</dbReference>
<organism evidence="16 17">
    <name type="scientific">Planctomicrobium piriforme</name>
    <dbReference type="NCBI Taxonomy" id="1576369"/>
    <lineage>
        <taxon>Bacteria</taxon>
        <taxon>Pseudomonadati</taxon>
        <taxon>Planctomycetota</taxon>
        <taxon>Planctomycetia</taxon>
        <taxon>Planctomycetales</taxon>
        <taxon>Planctomycetaceae</taxon>
        <taxon>Planctomicrobium</taxon>
    </lineage>
</organism>
<evidence type="ECO:0000256" key="10">
    <source>
        <dbReference type="ARBA" id="ARBA00023125"/>
    </source>
</evidence>
<gene>
    <name evidence="12" type="primary">dnaG</name>
    <name evidence="16" type="ORF">SAMN05421753_113120</name>
</gene>
<dbReference type="FunFam" id="3.40.1360.10:FF:000002">
    <property type="entry name" value="DNA primase"/>
    <property type="match status" value="1"/>
</dbReference>
<dbReference type="Pfam" id="PF13155">
    <property type="entry name" value="Toprim_2"/>
    <property type="match status" value="1"/>
</dbReference>